<reference evidence="1" key="1">
    <citation type="submission" date="2014-09" db="EMBL/GenBank/DDBJ databases">
        <authorList>
            <person name="Magalhaes I.L.F."/>
            <person name="Oliveira U."/>
            <person name="Santos F.R."/>
            <person name="Vidigal T.H.D.A."/>
            <person name="Brescovit A.D."/>
            <person name="Santos A.J."/>
        </authorList>
    </citation>
    <scope>NUCLEOTIDE SEQUENCE</scope>
    <source>
        <tissue evidence="1">Shoot tissue taken approximately 20 cm above the soil surface</tissue>
    </source>
</reference>
<dbReference type="EMBL" id="GBRH01267523">
    <property type="protein sequence ID" value="JAD30372.1"/>
    <property type="molecule type" value="Transcribed_RNA"/>
</dbReference>
<name>A0A0A8Z695_ARUDO</name>
<sequence>MIMRHHLPCYKGCRNSSLPS</sequence>
<protein>
    <submittedName>
        <fullName evidence="1">Uncharacterized protein</fullName>
    </submittedName>
</protein>
<accession>A0A0A8Z695</accession>
<evidence type="ECO:0000313" key="1">
    <source>
        <dbReference type="EMBL" id="JAD30372.1"/>
    </source>
</evidence>
<proteinExistence type="predicted"/>
<dbReference type="AlphaFoldDB" id="A0A0A8Z695"/>
<reference evidence="1" key="2">
    <citation type="journal article" date="2015" name="Data Brief">
        <title>Shoot transcriptome of the giant reed, Arundo donax.</title>
        <authorList>
            <person name="Barrero R.A."/>
            <person name="Guerrero F.D."/>
            <person name="Moolhuijzen P."/>
            <person name="Goolsby J.A."/>
            <person name="Tidwell J."/>
            <person name="Bellgard S.E."/>
            <person name="Bellgard M.I."/>
        </authorList>
    </citation>
    <scope>NUCLEOTIDE SEQUENCE</scope>
    <source>
        <tissue evidence="1">Shoot tissue taken approximately 20 cm above the soil surface</tissue>
    </source>
</reference>
<organism evidence="1">
    <name type="scientific">Arundo donax</name>
    <name type="common">Giant reed</name>
    <name type="synonym">Donax arundinaceus</name>
    <dbReference type="NCBI Taxonomy" id="35708"/>
    <lineage>
        <taxon>Eukaryota</taxon>
        <taxon>Viridiplantae</taxon>
        <taxon>Streptophyta</taxon>
        <taxon>Embryophyta</taxon>
        <taxon>Tracheophyta</taxon>
        <taxon>Spermatophyta</taxon>
        <taxon>Magnoliopsida</taxon>
        <taxon>Liliopsida</taxon>
        <taxon>Poales</taxon>
        <taxon>Poaceae</taxon>
        <taxon>PACMAD clade</taxon>
        <taxon>Arundinoideae</taxon>
        <taxon>Arundineae</taxon>
        <taxon>Arundo</taxon>
    </lineage>
</organism>